<comment type="caution">
    <text evidence="3">The sequence shown here is derived from an EMBL/GenBank/DDBJ whole genome shotgun (WGS) entry which is preliminary data.</text>
</comment>
<organism evidence="3 4">
    <name type="scientific">Marimonas arenosa</name>
    <dbReference type="NCBI Taxonomy" id="1795305"/>
    <lineage>
        <taxon>Bacteria</taxon>
        <taxon>Pseudomonadati</taxon>
        <taxon>Pseudomonadota</taxon>
        <taxon>Alphaproteobacteria</taxon>
        <taxon>Rhodobacterales</taxon>
        <taxon>Paracoccaceae</taxon>
        <taxon>Marimonas</taxon>
    </lineage>
</organism>
<reference evidence="3" key="2">
    <citation type="submission" date="2023-02" db="EMBL/GenBank/DDBJ databases">
        <title>'Rhodoalgimonas zhirmunskyi' gen. nov., isolated from a red alga.</title>
        <authorList>
            <person name="Nedashkovskaya O.I."/>
            <person name="Otstavnykh N.Y."/>
            <person name="Bystritskaya E.P."/>
            <person name="Balabanova L.A."/>
            <person name="Isaeva M.P."/>
        </authorList>
    </citation>
    <scope>NUCLEOTIDE SEQUENCE</scope>
    <source>
        <strain evidence="3">KCTC 52189</strain>
    </source>
</reference>
<dbReference type="InterPro" id="IPR001763">
    <property type="entry name" value="Rhodanese-like_dom"/>
</dbReference>
<evidence type="ECO:0000313" key="4">
    <source>
        <dbReference type="Proteomes" id="UP001226762"/>
    </source>
</evidence>
<feature type="region of interest" description="Disordered" evidence="1">
    <location>
        <begin position="152"/>
        <end position="174"/>
    </location>
</feature>
<gene>
    <name evidence="3" type="ORF">NO357_16485</name>
</gene>
<evidence type="ECO:0000313" key="3">
    <source>
        <dbReference type="EMBL" id="MDQ2091500.1"/>
    </source>
</evidence>
<keyword evidence="4" id="KW-1185">Reference proteome</keyword>
<dbReference type="InterPro" id="IPR036873">
    <property type="entry name" value="Rhodanese-like_dom_sf"/>
</dbReference>
<sequence length="174" mass="18148">MPANDLRAVAPVIATLSRRALVLSATAAFGLTTLPGLARAQAATSAVMAADEAYMKALADEITLIDIRTPEEWAQTGVPDGALALDMTKQESFLEALVALRAADAAKPIALICRTGNRSGFIVKALAKQGFPGLVDVAEGIAGGPRGKGWLPRGLPTYAGTPEEVETRRTKLLP</sequence>
<reference evidence="3" key="1">
    <citation type="submission" date="2022-07" db="EMBL/GenBank/DDBJ databases">
        <authorList>
            <person name="Otstavnykh N."/>
            <person name="Isaeva M."/>
            <person name="Bystritskaya E."/>
        </authorList>
    </citation>
    <scope>NUCLEOTIDE SEQUENCE</scope>
    <source>
        <strain evidence="3">KCTC 52189</strain>
    </source>
</reference>
<proteinExistence type="predicted"/>
<dbReference type="PROSITE" id="PS51318">
    <property type="entry name" value="TAT"/>
    <property type="match status" value="1"/>
</dbReference>
<dbReference type="SUPFAM" id="SSF52821">
    <property type="entry name" value="Rhodanese/Cell cycle control phosphatase"/>
    <property type="match status" value="1"/>
</dbReference>
<protein>
    <submittedName>
        <fullName evidence="3">Rhodanese-like domain-containing protein</fullName>
    </submittedName>
</protein>
<dbReference type="Proteomes" id="UP001226762">
    <property type="component" value="Unassembled WGS sequence"/>
</dbReference>
<dbReference type="InterPro" id="IPR006311">
    <property type="entry name" value="TAT_signal"/>
</dbReference>
<accession>A0AAE3WFL3</accession>
<evidence type="ECO:0000259" key="2">
    <source>
        <dbReference type="PROSITE" id="PS50206"/>
    </source>
</evidence>
<dbReference type="Gene3D" id="3.40.250.10">
    <property type="entry name" value="Rhodanese-like domain"/>
    <property type="match status" value="1"/>
</dbReference>
<dbReference type="PROSITE" id="PS50206">
    <property type="entry name" value="RHODANESE_3"/>
    <property type="match status" value="1"/>
</dbReference>
<dbReference type="SMART" id="SM00450">
    <property type="entry name" value="RHOD"/>
    <property type="match status" value="1"/>
</dbReference>
<dbReference type="AlphaFoldDB" id="A0AAE3WFL3"/>
<feature type="compositionally biased region" description="Basic and acidic residues" evidence="1">
    <location>
        <begin position="165"/>
        <end position="174"/>
    </location>
</feature>
<dbReference type="EMBL" id="JANHAX010000005">
    <property type="protein sequence ID" value="MDQ2091500.1"/>
    <property type="molecule type" value="Genomic_DNA"/>
</dbReference>
<dbReference type="CDD" id="cd00158">
    <property type="entry name" value="RHOD"/>
    <property type="match status" value="1"/>
</dbReference>
<dbReference type="RefSeq" id="WP_306736789.1">
    <property type="nucleotide sequence ID" value="NZ_JANHAX010000005.1"/>
</dbReference>
<feature type="domain" description="Rhodanese" evidence="2">
    <location>
        <begin position="58"/>
        <end position="159"/>
    </location>
</feature>
<evidence type="ECO:0000256" key="1">
    <source>
        <dbReference type="SAM" id="MobiDB-lite"/>
    </source>
</evidence>
<dbReference type="Pfam" id="PF00581">
    <property type="entry name" value="Rhodanese"/>
    <property type="match status" value="1"/>
</dbReference>
<name>A0AAE3WFL3_9RHOB</name>